<comment type="subcellular location">
    <subcellularLocation>
        <location evidence="1">Cell membrane</location>
        <topology evidence="1">Multi-pass membrane protein</topology>
    </subcellularLocation>
</comment>
<keyword evidence="3 7" id="KW-0812">Transmembrane</keyword>
<feature type="coiled-coil region" evidence="6">
    <location>
        <begin position="222"/>
        <end position="249"/>
    </location>
</feature>
<sequence length="310" mass="35349">MLDLFIVLTLSIFCFFIAVFFIWKRISYKQANKRMKPWFKEYAGDERSSFFLALGDKYDQSELSEDLRKRLKQANLSIKPSEFTGLRIVIFLVLWALFGMVLGFVFPLDLALAHLTVWLSSKFYLSSRKNKRSKDFNQQLPEICRMLSSTVKAGLTLNQGVSRLGREFSAPAGQEFATMDRELSLGDNFDAVFNRLKERISSKELNIFVNTVVIQRKVGGNLAEVLQLMAETLEERSRINKEVDTVTAESKYVAYILPVLPIIMAFMMNMIIPGFLEPLFSPIGLILLAVCAGIQILAFIIIKRISEVKV</sequence>
<feature type="domain" description="Type II secretion system protein GspF" evidence="8">
    <location>
        <begin position="144"/>
        <end position="268"/>
    </location>
</feature>
<accession>A0ABT9VW62</accession>
<dbReference type="PANTHER" id="PTHR35007:SF1">
    <property type="entry name" value="PILUS ASSEMBLY PROTEIN"/>
    <property type="match status" value="1"/>
</dbReference>
<reference evidence="9 10" key="1">
    <citation type="submission" date="2023-07" db="EMBL/GenBank/DDBJ databases">
        <title>Genomic Encyclopedia of Type Strains, Phase IV (KMG-IV): sequencing the most valuable type-strain genomes for metagenomic binning, comparative biology and taxonomic classification.</title>
        <authorList>
            <person name="Goeker M."/>
        </authorList>
    </citation>
    <scope>NUCLEOTIDE SEQUENCE [LARGE SCALE GENOMIC DNA]</scope>
    <source>
        <strain evidence="9 10">DSM 12751</strain>
    </source>
</reference>
<keyword evidence="5 7" id="KW-0472">Membrane</keyword>
<evidence type="ECO:0000313" key="9">
    <source>
        <dbReference type="EMBL" id="MDQ0165213.1"/>
    </source>
</evidence>
<dbReference type="RefSeq" id="WP_307391999.1">
    <property type="nucleotide sequence ID" value="NZ_BAAADK010000045.1"/>
</dbReference>
<evidence type="ECO:0000256" key="7">
    <source>
        <dbReference type="SAM" id="Phobius"/>
    </source>
</evidence>
<keyword evidence="2" id="KW-1003">Cell membrane</keyword>
<evidence type="ECO:0000313" key="10">
    <source>
        <dbReference type="Proteomes" id="UP001235840"/>
    </source>
</evidence>
<feature type="transmembrane region" description="Helical" evidence="7">
    <location>
        <begin position="6"/>
        <end position="26"/>
    </location>
</feature>
<dbReference type="InterPro" id="IPR018076">
    <property type="entry name" value="T2SS_GspF_dom"/>
</dbReference>
<evidence type="ECO:0000259" key="8">
    <source>
        <dbReference type="Pfam" id="PF00482"/>
    </source>
</evidence>
<evidence type="ECO:0000256" key="6">
    <source>
        <dbReference type="SAM" id="Coils"/>
    </source>
</evidence>
<evidence type="ECO:0000256" key="3">
    <source>
        <dbReference type="ARBA" id="ARBA00022692"/>
    </source>
</evidence>
<feature type="transmembrane region" description="Helical" evidence="7">
    <location>
        <begin position="252"/>
        <end position="276"/>
    </location>
</feature>
<dbReference type="Proteomes" id="UP001235840">
    <property type="component" value="Unassembled WGS sequence"/>
</dbReference>
<evidence type="ECO:0000256" key="4">
    <source>
        <dbReference type="ARBA" id="ARBA00022989"/>
    </source>
</evidence>
<protein>
    <submittedName>
        <fullName evidence="9">Tight adherence protein B</fullName>
    </submittedName>
</protein>
<organism evidence="9 10">
    <name type="scientific">Caldalkalibacillus horti</name>
    <dbReference type="NCBI Taxonomy" id="77523"/>
    <lineage>
        <taxon>Bacteria</taxon>
        <taxon>Bacillati</taxon>
        <taxon>Bacillota</taxon>
        <taxon>Bacilli</taxon>
        <taxon>Bacillales</taxon>
        <taxon>Bacillaceae</taxon>
        <taxon>Caldalkalibacillus</taxon>
    </lineage>
</organism>
<comment type="caution">
    <text evidence="9">The sequence shown here is derived from an EMBL/GenBank/DDBJ whole genome shotgun (WGS) entry which is preliminary data.</text>
</comment>
<dbReference type="EMBL" id="JAUSTY010000004">
    <property type="protein sequence ID" value="MDQ0165213.1"/>
    <property type="molecule type" value="Genomic_DNA"/>
</dbReference>
<dbReference type="PANTHER" id="PTHR35007">
    <property type="entry name" value="INTEGRAL MEMBRANE PROTEIN-RELATED"/>
    <property type="match status" value="1"/>
</dbReference>
<feature type="transmembrane region" description="Helical" evidence="7">
    <location>
        <begin position="78"/>
        <end position="98"/>
    </location>
</feature>
<dbReference type="InterPro" id="IPR042094">
    <property type="entry name" value="T2SS_GspF_sf"/>
</dbReference>
<gene>
    <name evidence="9" type="ORF">J2S11_001113</name>
</gene>
<keyword evidence="10" id="KW-1185">Reference proteome</keyword>
<evidence type="ECO:0000256" key="2">
    <source>
        <dbReference type="ARBA" id="ARBA00022475"/>
    </source>
</evidence>
<dbReference type="Gene3D" id="1.20.81.30">
    <property type="entry name" value="Type II secretion system (T2SS), domain F"/>
    <property type="match status" value="1"/>
</dbReference>
<keyword evidence="6" id="KW-0175">Coiled coil</keyword>
<evidence type="ECO:0000256" key="1">
    <source>
        <dbReference type="ARBA" id="ARBA00004651"/>
    </source>
</evidence>
<feature type="transmembrane region" description="Helical" evidence="7">
    <location>
        <begin position="104"/>
        <end position="125"/>
    </location>
</feature>
<proteinExistence type="predicted"/>
<feature type="transmembrane region" description="Helical" evidence="7">
    <location>
        <begin position="282"/>
        <end position="302"/>
    </location>
</feature>
<dbReference type="Pfam" id="PF00482">
    <property type="entry name" value="T2SSF"/>
    <property type="match status" value="1"/>
</dbReference>
<keyword evidence="4 7" id="KW-1133">Transmembrane helix</keyword>
<name>A0ABT9VW62_9BACI</name>
<evidence type="ECO:0000256" key="5">
    <source>
        <dbReference type="ARBA" id="ARBA00023136"/>
    </source>
</evidence>